<gene>
    <name evidence="3" type="ORF">FIBSPDRAFT_935060</name>
</gene>
<protein>
    <submittedName>
        <fullName evidence="3">Uncharacterized protein</fullName>
    </submittedName>
</protein>
<accession>A0A166ED23</accession>
<evidence type="ECO:0000313" key="4">
    <source>
        <dbReference type="Proteomes" id="UP000076532"/>
    </source>
</evidence>
<dbReference type="Gene3D" id="3.80.10.10">
    <property type="entry name" value="Ribonuclease Inhibitor"/>
    <property type="match status" value="1"/>
</dbReference>
<dbReference type="EMBL" id="KV417602">
    <property type="protein sequence ID" value="KZP15637.1"/>
    <property type="molecule type" value="Genomic_DNA"/>
</dbReference>
<dbReference type="AlphaFoldDB" id="A0A166ED23"/>
<reference evidence="3 4" key="1">
    <citation type="journal article" date="2016" name="Mol. Biol. Evol.">
        <title>Comparative Genomics of Early-Diverging Mushroom-Forming Fungi Provides Insights into the Origins of Lignocellulose Decay Capabilities.</title>
        <authorList>
            <person name="Nagy L.G."/>
            <person name="Riley R."/>
            <person name="Tritt A."/>
            <person name="Adam C."/>
            <person name="Daum C."/>
            <person name="Floudas D."/>
            <person name="Sun H."/>
            <person name="Yadav J.S."/>
            <person name="Pangilinan J."/>
            <person name="Larsson K.H."/>
            <person name="Matsuura K."/>
            <person name="Barry K."/>
            <person name="Labutti K."/>
            <person name="Kuo R."/>
            <person name="Ohm R.A."/>
            <person name="Bhattacharya S.S."/>
            <person name="Shirouzu T."/>
            <person name="Yoshinaga Y."/>
            <person name="Martin F.M."/>
            <person name="Grigoriev I.V."/>
            <person name="Hibbett D.S."/>
        </authorList>
    </citation>
    <scope>NUCLEOTIDE SEQUENCE [LARGE SCALE GENOMIC DNA]</scope>
    <source>
        <strain evidence="3 4">CBS 109695</strain>
    </source>
</reference>
<dbReference type="Proteomes" id="UP000076532">
    <property type="component" value="Unassembled WGS sequence"/>
</dbReference>
<proteinExistence type="predicted"/>
<feature type="coiled-coil region" evidence="1">
    <location>
        <begin position="7"/>
        <end position="34"/>
    </location>
</feature>
<keyword evidence="1" id="KW-0175">Coiled coil</keyword>
<feature type="compositionally biased region" description="Acidic residues" evidence="2">
    <location>
        <begin position="522"/>
        <end position="538"/>
    </location>
</feature>
<evidence type="ECO:0000313" key="3">
    <source>
        <dbReference type="EMBL" id="KZP15637.1"/>
    </source>
</evidence>
<evidence type="ECO:0000256" key="2">
    <source>
        <dbReference type="SAM" id="MobiDB-lite"/>
    </source>
</evidence>
<evidence type="ECO:0000256" key="1">
    <source>
        <dbReference type="SAM" id="Coils"/>
    </source>
</evidence>
<dbReference type="SUPFAM" id="SSF52058">
    <property type="entry name" value="L domain-like"/>
    <property type="match status" value="1"/>
</dbReference>
<dbReference type="InterPro" id="IPR032675">
    <property type="entry name" value="LRR_dom_sf"/>
</dbReference>
<sequence length="546" mass="60615">MNETPQLSELANEITRLEASLKTKKREYTRLKNSVAPIAILPNELLASIFEAGCNTTDPWVTPSSPFHAVRSKLLNARGSLQGPPFEILVSQVTRHWRNVAHQTPNLWTRVTLNTRTQHYLGVGADYIARSGALPLDLRIDLTFVRGLSRPLPIKSICHLICPEAVRWGQLRMRSDWYTGLQYIFDKMPSHAPMLRYVDLCYDNPTVSPPDDPPLPKRILTGGVSPLTRMVLKGVTLRCHFPPLAALQSLECHFMTLNSAHHMVHDMFAHLTRLTRLVLNDIDFDWAGAVDGFELPALTALYLRNIPDYDEVLAVISAPALHTLYLNTVDSNEMLRFPEALALPESGAPKFPRLRALFIKPVMYEDFSVAPDSWRALALITPAVTHFGLLHESVDEFLLALARTHAEPAGLEAFVQSGEFSHSDSASSAAPAALPIAWPELHTVSFPEASWTSLLDDILSARAAAHCPIRRVQASREIMAWLGPAADVWRGVVDIVECDPRTSAECRELGELYPVQWHDEGGEGESSFDDGDGDDISDFTDLSSGE</sequence>
<keyword evidence="4" id="KW-1185">Reference proteome</keyword>
<organism evidence="3 4">
    <name type="scientific">Athelia psychrophila</name>
    <dbReference type="NCBI Taxonomy" id="1759441"/>
    <lineage>
        <taxon>Eukaryota</taxon>
        <taxon>Fungi</taxon>
        <taxon>Dikarya</taxon>
        <taxon>Basidiomycota</taxon>
        <taxon>Agaricomycotina</taxon>
        <taxon>Agaricomycetes</taxon>
        <taxon>Agaricomycetidae</taxon>
        <taxon>Atheliales</taxon>
        <taxon>Atheliaceae</taxon>
        <taxon>Athelia</taxon>
    </lineage>
</organism>
<name>A0A166ED23_9AGAM</name>
<dbReference type="OrthoDB" id="3244423at2759"/>
<feature type="region of interest" description="Disordered" evidence="2">
    <location>
        <begin position="515"/>
        <end position="546"/>
    </location>
</feature>